<dbReference type="AlphaFoldDB" id="A0A1H2ZZV1"/>
<evidence type="ECO:0000313" key="2">
    <source>
        <dbReference type="EMBL" id="SDX23040.1"/>
    </source>
</evidence>
<dbReference type="RefSeq" id="WP_245757264.1">
    <property type="nucleotide sequence ID" value="NZ_FNON01000002.1"/>
</dbReference>
<keyword evidence="1" id="KW-0812">Transmembrane</keyword>
<protein>
    <recommendedName>
        <fullName evidence="4">SipW-cognate class signal peptide</fullName>
    </recommendedName>
</protein>
<evidence type="ECO:0008006" key="4">
    <source>
        <dbReference type="Google" id="ProtNLM"/>
    </source>
</evidence>
<organism evidence="2 3">
    <name type="scientific">Amycolatopsis xylanica</name>
    <dbReference type="NCBI Taxonomy" id="589385"/>
    <lineage>
        <taxon>Bacteria</taxon>
        <taxon>Bacillati</taxon>
        <taxon>Actinomycetota</taxon>
        <taxon>Actinomycetes</taxon>
        <taxon>Pseudonocardiales</taxon>
        <taxon>Pseudonocardiaceae</taxon>
        <taxon>Amycolatopsis</taxon>
    </lineage>
</organism>
<feature type="transmembrane region" description="Helical" evidence="1">
    <location>
        <begin position="16"/>
        <end position="37"/>
    </location>
</feature>
<dbReference type="Proteomes" id="UP000199515">
    <property type="component" value="Unassembled WGS sequence"/>
</dbReference>
<name>A0A1H2ZZV1_9PSEU</name>
<accession>A0A1H2ZZV1</accession>
<keyword evidence="1" id="KW-0472">Membrane</keyword>
<dbReference type="STRING" id="589385.SAMN05421504_102743"/>
<keyword evidence="1" id="KW-1133">Transmembrane helix</keyword>
<gene>
    <name evidence="2" type="ORF">SAMN05421504_102743</name>
</gene>
<evidence type="ECO:0000313" key="3">
    <source>
        <dbReference type="Proteomes" id="UP000199515"/>
    </source>
</evidence>
<dbReference type="EMBL" id="FNON01000002">
    <property type="protein sequence ID" value="SDX23040.1"/>
    <property type="molecule type" value="Genomic_DNA"/>
</dbReference>
<proteinExistence type="predicted"/>
<evidence type="ECO:0000256" key="1">
    <source>
        <dbReference type="SAM" id="Phobius"/>
    </source>
</evidence>
<reference evidence="2 3" key="1">
    <citation type="submission" date="2016-10" db="EMBL/GenBank/DDBJ databases">
        <authorList>
            <person name="de Groot N.N."/>
        </authorList>
    </citation>
    <scope>NUCLEOTIDE SEQUENCE [LARGE SCALE GENOMIC DNA]</scope>
    <source>
        <strain evidence="2 3">CPCC 202699</strain>
    </source>
</reference>
<sequence>MTSHRRVPQRRLRPRHYVITAGVTAVALTGGIAYAAWSSTGSGTASAKAGSAQAPTTGVTAVTVGDLYPGGKGTAKVLVNNPNPYPVKVTTIAGAGAATASGGAGTCSTTGVSFTTQTLSSSVAAGGSATLTLTDAVSMSTASDNGCQNAAFTIPVSVTVVSG</sequence>
<keyword evidence="3" id="KW-1185">Reference proteome</keyword>